<evidence type="ECO:0000256" key="22">
    <source>
        <dbReference type="SAM" id="SignalP"/>
    </source>
</evidence>
<dbReference type="Gene3D" id="3.30.200.20">
    <property type="entry name" value="Phosphorylase Kinase, domain 1"/>
    <property type="match status" value="1"/>
</dbReference>
<dbReference type="PANTHER" id="PTHR48053">
    <property type="entry name" value="LEUCINE RICH REPEAT FAMILY PROTEIN, EXPRESSED"/>
    <property type="match status" value="1"/>
</dbReference>
<keyword evidence="8 21" id="KW-0812">Transmembrane</keyword>
<evidence type="ECO:0000313" key="25">
    <source>
        <dbReference type="Proteomes" id="UP001419268"/>
    </source>
</evidence>
<evidence type="ECO:0000256" key="16">
    <source>
        <dbReference type="ARBA" id="ARBA00023170"/>
    </source>
</evidence>
<organism evidence="24 25">
    <name type="scientific">Stephania cephalantha</name>
    <dbReference type="NCBI Taxonomy" id="152367"/>
    <lineage>
        <taxon>Eukaryota</taxon>
        <taxon>Viridiplantae</taxon>
        <taxon>Streptophyta</taxon>
        <taxon>Embryophyta</taxon>
        <taxon>Tracheophyta</taxon>
        <taxon>Spermatophyta</taxon>
        <taxon>Magnoliopsida</taxon>
        <taxon>Ranunculales</taxon>
        <taxon>Menispermaceae</taxon>
        <taxon>Menispermoideae</taxon>
        <taxon>Cissampelideae</taxon>
        <taxon>Stephania</taxon>
    </lineage>
</organism>
<comment type="caution">
    <text evidence="24">The sequence shown here is derived from an EMBL/GenBank/DDBJ whole genome shotgun (WGS) entry which is preliminary data.</text>
</comment>
<feature type="transmembrane region" description="Helical" evidence="21">
    <location>
        <begin position="502"/>
        <end position="524"/>
    </location>
</feature>
<evidence type="ECO:0000259" key="23">
    <source>
        <dbReference type="PROSITE" id="PS50011"/>
    </source>
</evidence>
<dbReference type="Pfam" id="PF08263">
    <property type="entry name" value="LRRNT_2"/>
    <property type="match status" value="1"/>
</dbReference>
<evidence type="ECO:0000256" key="4">
    <source>
        <dbReference type="ARBA" id="ARBA00022527"/>
    </source>
</evidence>
<dbReference type="InterPro" id="IPR055414">
    <property type="entry name" value="LRR_R13L4/SHOC2-like"/>
</dbReference>
<keyword evidence="15 21" id="KW-0472">Membrane</keyword>
<feature type="binding site" evidence="20">
    <location>
        <position position="596"/>
    </location>
    <ligand>
        <name>ATP</name>
        <dbReference type="ChEBI" id="CHEBI:30616"/>
    </ligand>
</feature>
<evidence type="ECO:0000256" key="12">
    <source>
        <dbReference type="ARBA" id="ARBA00022777"/>
    </source>
</evidence>
<dbReference type="GO" id="GO:0005524">
    <property type="term" value="F:ATP binding"/>
    <property type="evidence" value="ECO:0007669"/>
    <property type="project" value="UniProtKB-UniRule"/>
</dbReference>
<dbReference type="FunFam" id="3.30.200.20:FF:000309">
    <property type="entry name" value="Leucine-rich repeat receptor protein kinase MSP1"/>
    <property type="match status" value="1"/>
</dbReference>
<dbReference type="InterPro" id="IPR051716">
    <property type="entry name" value="Plant_RL_S/T_kinase"/>
</dbReference>
<keyword evidence="7" id="KW-0808">Transferase</keyword>
<proteinExistence type="predicted"/>
<comment type="catalytic activity">
    <reaction evidence="19">
        <text>L-seryl-[protein] + ATP = O-phospho-L-seryl-[protein] + ADP + H(+)</text>
        <dbReference type="Rhea" id="RHEA:17989"/>
        <dbReference type="Rhea" id="RHEA-COMP:9863"/>
        <dbReference type="Rhea" id="RHEA-COMP:11604"/>
        <dbReference type="ChEBI" id="CHEBI:15378"/>
        <dbReference type="ChEBI" id="CHEBI:29999"/>
        <dbReference type="ChEBI" id="CHEBI:30616"/>
        <dbReference type="ChEBI" id="CHEBI:83421"/>
        <dbReference type="ChEBI" id="CHEBI:456216"/>
        <dbReference type="EC" id="2.7.11.1"/>
    </reaction>
</comment>
<keyword evidence="16" id="KW-0675">Receptor</keyword>
<evidence type="ECO:0000256" key="13">
    <source>
        <dbReference type="ARBA" id="ARBA00022840"/>
    </source>
</evidence>
<dbReference type="Pfam" id="PF13855">
    <property type="entry name" value="LRR_8"/>
    <property type="match status" value="1"/>
</dbReference>
<dbReference type="SUPFAM" id="SSF56112">
    <property type="entry name" value="Protein kinase-like (PK-like)"/>
    <property type="match status" value="1"/>
</dbReference>
<dbReference type="SMART" id="SM00365">
    <property type="entry name" value="LRR_SD22"/>
    <property type="match status" value="6"/>
</dbReference>
<dbReference type="EMBL" id="JBBNAG010000007">
    <property type="protein sequence ID" value="KAK9119345.1"/>
    <property type="molecule type" value="Genomic_DNA"/>
</dbReference>
<dbReference type="PROSITE" id="PS00107">
    <property type="entry name" value="PROTEIN_KINASE_ATP"/>
    <property type="match status" value="1"/>
</dbReference>
<evidence type="ECO:0000256" key="1">
    <source>
        <dbReference type="ARBA" id="ARBA00004236"/>
    </source>
</evidence>
<comment type="catalytic activity">
    <reaction evidence="18">
        <text>L-threonyl-[protein] + ATP = O-phospho-L-threonyl-[protein] + ADP + H(+)</text>
        <dbReference type="Rhea" id="RHEA:46608"/>
        <dbReference type="Rhea" id="RHEA-COMP:11060"/>
        <dbReference type="Rhea" id="RHEA-COMP:11605"/>
        <dbReference type="ChEBI" id="CHEBI:15378"/>
        <dbReference type="ChEBI" id="CHEBI:30013"/>
        <dbReference type="ChEBI" id="CHEBI:30616"/>
        <dbReference type="ChEBI" id="CHEBI:61977"/>
        <dbReference type="ChEBI" id="CHEBI:456216"/>
        <dbReference type="EC" id="2.7.11.1"/>
    </reaction>
</comment>
<keyword evidence="11 20" id="KW-0547">Nucleotide-binding</keyword>
<gene>
    <name evidence="24" type="ORF">Scep_017438</name>
</gene>
<evidence type="ECO:0000256" key="11">
    <source>
        <dbReference type="ARBA" id="ARBA00022741"/>
    </source>
</evidence>
<keyword evidence="5" id="KW-0597">Phosphoprotein</keyword>
<dbReference type="InterPro" id="IPR013210">
    <property type="entry name" value="LRR_N_plant-typ"/>
</dbReference>
<evidence type="ECO:0000256" key="15">
    <source>
        <dbReference type="ARBA" id="ARBA00023136"/>
    </source>
</evidence>
<accession>A0AAP0IQ28</accession>
<keyword evidence="17" id="KW-0325">Glycoprotein</keyword>
<dbReference type="GO" id="GO:0099402">
    <property type="term" value="P:plant organ development"/>
    <property type="evidence" value="ECO:0007669"/>
    <property type="project" value="UniProtKB-ARBA"/>
</dbReference>
<keyword evidence="13 20" id="KW-0067">ATP-binding</keyword>
<evidence type="ECO:0000256" key="21">
    <source>
        <dbReference type="SAM" id="Phobius"/>
    </source>
</evidence>
<evidence type="ECO:0000256" key="18">
    <source>
        <dbReference type="ARBA" id="ARBA00047899"/>
    </source>
</evidence>
<dbReference type="Gene3D" id="1.10.510.10">
    <property type="entry name" value="Transferase(Phosphotransferase) domain 1"/>
    <property type="match status" value="1"/>
</dbReference>
<evidence type="ECO:0000256" key="7">
    <source>
        <dbReference type="ARBA" id="ARBA00022679"/>
    </source>
</evidence>
<evidence type="ECO:0000256" key="19">
    <source>
        <dbReference type="ARBA" id="ARBA00048679"/>
    </source>
</evidence>
<dbReference type="Pfam" id="PF00560">
    <property type="entry name" value="LRR_1"/>
    <property type="match status" value="5"/>
</dbReference>
<evidence type="ECO:0000256" key="9">
    <source>
        <dbReference type="ARBA" id="ARBA00022729"/>
    </source>
</evidence>
<keyword evidence="6" id="KW-0433">Leucine-rich repeat</keyword>
<dbReference type="Pfam" id="PF00069">
    <property type="entry name" value="Pkinase"/>
    <property type="match status" value="1"/>
</dbReference>
<keyword evidence="10" id="KW-0677">Repeat</keyword>
<dbReference type="GO" id="GO:0004674">
    <property type="term" value="F:protein serine/threonine kinase activity"/>
    <property type="evidence" value="ECO:0007669"/>
    <property type="project" value="UniProtKB-KW"/>
</dbReference>
<keyword evidence="25" id="KW-1185">Reference proteome</keyword>
<evidence type="ECO:0000256" key="5">
    <source>
        <dbReference type="ARBA" id="ARBA00022553"/>
    </source>
</evidence>
<dbReference type="GO" id="GO:0005886">
    <property type="term" value="C:plasma membrane"/>
    <property type="evidence" value="ECO:0007669"/>
    <property type="project" value="UniProtKB-SubCell"/>
</dbReference>
<dbReference type="InterPro" id="IPR032675">
    <property type="entry name" value="LRR_dom_sf"/>
</dbReference>
<dbReference type="GO" id="GO:0009653">
    <property type="term" value="P:anatomical structure morphogenesis"/>
    <property type="evidence" value="ECO:0007669"/>
    <property type="project" value="UniProtKB-ARBA"/>
</dbReference>
<dbReference type="PANTHER" id="PTHR48053:SF126">
    <property type="entry name" value="MDIS1-INTERACTING RECEPTOR LIKE KINASE 2-LIKE ISOFORM X1"/>
    <property type="match status" value="1"/>
</dbReference>
<dbReference type="PRINTS" id="PR00019">
    <property type="entry name" value="LEURICHRPT"/>
</dbReference>
<dbReference type="FunFam" id="3.80.10.10:FF:000400">
    <property type="entry name" value="Nuclear pore complex protein NUP107"/>
    <property type="match status" value="1"/>
</dbReference>
<evidence type="ECO:0000256" key="20">
    <source>
        <dbReference type="PROSITE-ProRule" id="PRU10141"/>
    </source>
</evidence>
<dbReference type="PROSITE" id="PS00109">
    <property type="entry name" value="PROTEIN_KINASE_TYR"/>
    <property type="match status" value="1"/>
</dbReference>
<dbReference type="SUPFAM" id="SSF52047">
    <property type="entry name" value="RNI-like"/>
    <property type="match status" value="1"/>
</dbReference>
<keyword evidence="9 22" id="KW-0732">Signal</keyword>
<evidence type="ECO:0000256" key="3">
    <source>
        <dbReference type="ARBA" id="ARBA00012513"/>
    </source>
</evidence>
<dbReference type="InterPro" id="IPR003591">
    <property type="entry name" value="Leu-rich_rpt_typical-subtyp"/>
</dbReference>
<dbReference type="AlphaFoldDB" id="A0AAP0IQ28"/>
<dbReference type="Gene3D" id="3.80.10.10">
    <property type="entry name" value="Ribonuclease Inhibitor"/>
    <property type="match status" value="3"/>
</dbReference>
<dbReference type="InterPro" id="IPR001611">
    <property type="entry name" value="Leu-rich_rpt"/>
</dbReference>
<comment type="subcellular location">
    <subcellularLocation>
        <location evidence="1">Cell membrane</location>
    </subcellularLocation>
    <subcellularLocation>
        <location evidence="2">Membrane</location>
        <topology evidence="2">Single-pass type I membrane protein</topology>
    </subcellularLocation>
</comment>
<feature type="signal peptide" evidence="22">
    <location>
        <begin position="1"/>
        <end position="19"/>
    </location>
</feature>
<evidence type="ECO:0000256" key="2">
    <source>
        <dbReference type="ARBA" id="ARBA00004479"/>
    </source>
</evidence>
<dbReference type="InterPro" id="IPR017441">
    <property type="entry name" value="Protein_kinase_ATP_BS"/>
</dbReference>
<dbReference type="Pfam" id="PF23598">
    <property type="entry name" value="LRR_14"/>
    <property type="match status" value="1"/>
</dbReference>
<dbReference type="InterPro" id="IPR011009">
    <property type="entry name" value="Kinase-like_dom_sf"/>
</dbReference>
<dbReference type="FunFam" id="3.80.10.10:FF:000095">
    <property type="entry name" value="LRR receptor-like serine/threonine-protein kinase GSO1"/>
    <property type="match status" value="1"/>
</dbReference>
<evidence type="ECO:0000256" key="10">
    <source>
        <dbReference type="ARBA" id="ARBA00022737"/>
    </source>
</evidence>
<dbReference type="InterPro" id="IPR008266">
    <property type="entry name" value="Tyr_kinase_AS"/>
</dbReference>
<evidence type="ECO:0000313" key="24">
    <source>
        <dbReference type="EMBL" id="KAK9119345.1"/>
    </source>
</evidence>
<evidence type="ECO:0000256" key="6">
    <source>
        <dbReference type="ARBA" id="ARBA00022614"/>
    </source>
</evidence>
<dbReference type="PROSITE" id="PS50011">
    <property type="entry name" value="PROTEIN_KINASE_DOM"/>
    <property type="match status" value="1"/>
</dbReference>
<evidence type="ECO:0000256" key="17">
    <source>
        <dbReference type="ARBA" id="ARBA00023180"/>
    </source>
</evidence>
<keyword evidence="4" id="KW-0723">Serine/threonine-protein kinase</keyword>
<feature type="chain" id="PRO_5042932632" description="non-specific serine/threonine protein kinase" evidence="22">
    <location>
        <begin position="20"/>
        <end position="847"/>
    </location>
</feature>
<protein>
    <recommendedName>
        <fullName evidence="3">non-specific serine/threonine protein kinase</fullName>
        <ecNumber evidence="3">2.7.11.1</ecNumber>
    </recommendedName>
</protein>
<evidence type="ECO:0000256" key="8">
    <source>
        <dbReference type="ARBA" id="ARBA00022692"/>
    </source>
</evidence>
<dbReference type="InterPro" id="IPR000719">
    <property type="entry name" value="Prot_kinase_dom"/>
</dbReference>
<sequence>MVMCSSIVLWTIVLGLGAAIITSTPIAEEEEEAAHALLSWKRSLSHFGNASDLHSWNDTSSPCIWGGTSCNEERSITEITLPKQALKGDLLHFNFSAFPNLAVLALSYNKLSGPIPSLIGNLSKLANLDLSINELVGSIPAEIGNLSELTSLELSSNNLTGSIPKSLGRLINLTHLSLRDNILDGGIPSTLGKLENLLTLDLSRNFLSTDASNVSNGSIPSELSQLARLQRLDLSQNRLAGPVPSQLGQLESLSILYLYSNHLIGRIPSSLGQLRNLTIMSLQNNLFDGELPKELCELSRLQELRLSTNQLNGPLPPQISQLKSLLILDLSYNNLIGPIPSELTSLIELSKLYLRYNRINSSIPNELGQMLQLEELDLASNKLIGPIPPTLGSLTKLTHLFLQNNRINGSIPKDLWSLPNIEQIDLSQNQLVGKIPKDYCSMEIDPRVINLTNNMLTGPVPSDTENSSPKVFRKHFCLKVRNSSSSEIVHRKGSTKIVMLEGIIIGVSLIAVCVLSVLFWALVFSHYKQRLSKKQIGETARKHGNILSIWNYDGTIAYEDIIDATENFDFKHCIGVGAYGSVYKALLPNGQVVALKKLHDWERENLTFDRSFANEIQVLTKIRHRNIVKLYGFCCHPRCTFLVYEYLEKGSLFEILRDEAEAEKLNWEKGPPIVHRDISSNNILLDAKFEAHVSDFGTARLLQPNSSNQTVLAGTFGYIAPELAYTMVVTEKCDVYSFGVVALELVLGKHPAELLSLLSSSNHHNIKLKDVMDPRVPLLTDQQSAQSVASVVATAITCIHSNPRSRPTMQHVSNELIVQRSKFSESFCQISLGQLSNLEITKNENKR</sequence>
<name>A0AAP0IQ28_9MAGN</name>
<dbReference type="Proteomes" id="UP001419268">
    <property type="component" value="Unassembled WGS sequence"/>
</dbReference>
<feature type="domain" description="Protein kinase" evidence="23">
    <location>
        <begin position="568"/>
        <end position="817"/>
    </location>
</feature>
<keyword evidence="14 21" id="KW-1133">Transmembrane helix</keyword>
<dbReference type="EC" id="2.7.11.1" evidence="3"/>
<dbReference type="SMART" id="SM00369">
    <property type="entry name" value="LRR_TYP"/>
    <property type="match status" value="8"/>
</dbReference>
<reference evidence="24 25" key="1">
    <citation type="submission" date="2024-01" db="EMBL/GenBank/DDBJ databases">
        <title>Genome assemblies of Stephania.</title>
        <authorList>
            <person name="Yang L."/>
        </authorList>
    </citation>
    <scope>NUCLEOTIDE SEQUENCE [LARGE SCALE GENOMIC DNA]</scope>
    <source>
        <strain evidence="24">JXDWG</strain>
        <tissue evidence="24">Leaf</tissue>
    </source>
</reference>
<keyword evidence="12" id="KW-0418">Kinase</keyword>
<evidence type="ECO:0000256" key="14">
    <source>
        <dbReference type="ARBA" id="ARBA00022989"/>
    </source>
</evidence>